<feature type="domain" description="Secretion system C-terminal sorting" evidence="3">
    <location>
        <begin position="306"/>
        <end position="367"/>
    </location>
</feature>
<evidence type="ECO:0000259" key="3">
    <source>
        <dbReference type="Pfam" id="PF18962"/>
    </source>
</evidence>
<comment type="caution">
    <text evidence="4">The sequence shown here is derived from an EMBL/GenBank/DDBJ whole genome shotgun (WGS) entry which is preliminary data.</text>
</comment>
<evidence type="ECO:0000313" key="4">
    <source>
        <dbReference type="EMBL" id="GAA3784150.1"/>
    </source>
</evidence>
<dbReference type="EMBL" id="BAABBI010000001">
    <property type="protein sequence ID" value="GAA3784150.1"/>
    <property type="molecule type" value="Genomic_DNA"/>
</dbReference>
<dbReference type="SUPFAM" id="SSF63825">
    <property type="entry name" value="YWTD domain"/>
    <property type="match status" value="1"/>
</dbReference>
<dbReference type="RefSeq" id="WP_344729058.1">
    <property type="nucleotide sequence ID" value="NZ_BAABBI010000001.1"/>
</dbReference>
<reference evidence="5" key="1">
    <citation type="journal article" date="2019" name="Int. J. Syst. Evol. Microbiol.">
        <title>The Global Catalogue of Microorganisms (GCM) 10K type strain sequencing project: providing services to taxonomists for standard genome sequencing and annotation.</title>
        <authorList>
            <consortium name="The Broad Institute Genomics Platform"/>
            <consortium name="The Broad Institute Genome Sequencing Center for Infectious Disease"/>
            <person name="Wu L."/>
            <person name="Ma J."/>
        </authorList>
    </citation>
    <scope>NUCLEOTIDE SEQUENCE [LARGE SCALE GENOMIC DNA]</scope>
    <source>
        <strain evidence="5">JCM 17525</strain>
    </source>
</reference>
<dbReference type="Gene3D" id="2.120.10.30">
    <property type="entry name" value="TolB, C-terminal domain"/>
    <property type="match status" value="2"/>
</dbReference>
<gene>
    <name evidence="4" type="ORF">GCM10022271_15620</name>
</gene>
<evidence type="ECO:0000256" key="1">
    <source>
        <dbReference type="ARBA" id="ARBA00022729"/>
    </source>
</evidence>
<organism evidence="4 5">
    <name type="scientific">Corallibacter vietnamensis</name>
    <dbReference type="NCBI Taxonomy" id="904130"/>
    <lineage>
        <taxon>Bacteria</taxon>
        <taxon>Pseudomonadati</taxon>
        <taxon>Bacteroidota</taxon>
        <taxon>Flavobacteriia</taxon>
        <taxon>Flavobacteriales</taxon>
        <taxon>Flavobacteriaceae</taxon>
        <taxon>Corallibacter</taxon>
    </lineage>
</organism>
<dbReference type="InterPro" id="IPR050778">
    <property type="entry name" value="Cueball_EGF_LRP_Nidogen"/>
</dbReference>
<protein>
    <recommendedName>
        <fullName evidence="3">Secretion system C-terminal sorting domain-containing protein</fullName>
    </recommendedName>
</protein>
<proteinExistence type="predicted"/>
<sequence>MKQTYTLLILFTLIVNAINAQTDLIYHIDSGEGAFTTNLDGTSKNLLASYTPSSSSLANDIEIDANNNKMYVLDQNGKNLIQYDLNGANNTLIYTYPTTPRDIELDLLNGKIYHVMNGEIFTTNLDGTNKNSLITYTPSGTKLLNTIQLDLINNHVYALDVNGDSLTRYDLNGNNSTTIYNYVGGTQYPSDFTIDIANNKIYHISRDNTAAEIFTTDLSGNTKTVLTTYTAGASLLYIDIELDVENNYMYLLSDNGDLLDRYNLNGSNKTTVHNYTGNFPKDIEIFKFESTLSLNDTNLNQNKIAIFPNPASNVIQVSGINEGKKAYAIYNALGAKLKNGTIQENNTINIQNLSNGIYFLMFENGNSLKFIKE</sequence>
<name>A0ABP7H648_9FLAO</name>
<feature type="signal peptide" evidence="2">
    <location>
        <begin position="1"/>
        <end position="20"/>
    </location>
</feature>
<dbReference type="Proteomes" id="UP001501456">
    <property type="component" value="Unassembled WGS sequence"/>
</dbReference>
<evidence type="ECO:0000256" key="2">
    <source>
        <dbReference type="SAM" id="SignalP"/>
    </source>
</evidence>
<dbReference type="PANTHER" id="PTHR46513">
    <property type="entry name" value="VITELLOGENIN RECEPTOR-LIKE PROTEIN-RELATED-RELATED"/>
    <property type="match status" value="1"/>
</dbReference>
<keyword evidence="5" id="KW-1185">Reference proteome</keyword>
<evidence type="ECO:0000313" key="5">
    <source>
        <dbReference type="Proteomes" id="UP001501456"/>
    </source>
</evidence>
<dbReference type="InterPro" id="IPR026444">
    <property type="entry name" value="Secre_tail"/>
</dbReference>
<feature type="chain" id="PRO_5047045491" description="Secretion system C-terminal sorting domain-containing protein" evidence="2">
    <location>
        <begin position="21"/>
        <end position="373"/>
    </location>
</feature>
<keyword evidence="1 2" id="KW-0732">Signal</keyword>
<accession>A0ABP7H648</accession>
<dbReference type="InterPro" id="IPR011042">
    <property type="entry name" value="6-blade_b-propeller_TolB-like"/>
</dbReference>
<dbReference type="Pfam" id="PF18962">
    <property type="entry name" value="Por_Secre_tail"/>
    <property type="match status" value="1"/>
</dbReference>
<dbReference type="NCBIfam" id="TIGR04183">
    <property type="entry name" value="Por_Secre_tail"/>
    <property type="match status" value="1"/>
</dbReference>